<name>X0ZS27_9ZZZZ</name>
<dbReference type="EMBL" id="BART01000456">
    <property type="protein sequence ID" value="GAG72570.1"/>
    <property type="molecule type" value="Genomic_DNA"/>
</dbReference>
<sequence length="187" mass="22091">MFTKKDNYSIGIEVDHSQIRKKSIKKLNALKPDLAIFLLKAKKINRKANYLRSKLIKVNSLLIHLPDKKVQKIPVVKQRYKKFKRSNTPPKIRISETDLKILQDLANYRVLDIRNISALHPKVSKRTIQRRLKLLFHAGFLERPIQQFSQYKYPSHIIYTLGRKGAQFLFPSERTTKWRKKVKPAFT</sequence>
<dbReference type="Pfam" id="PF13814">
    <property type="entry name" value="Replic_Relax"/>
    <property type="match status" value="1"/>
</dbReference>
<comment type="caution">
    <text evidence="1">The sequence shown here is derived from an EMBL/GenBank/DDBJ whole genome shotgun (WGS) entry which is preliminary data.</text>
</comment>
<dbReference type="AlphaFoldDB" id="X0ZS27"/>
<dbReference type="InterPro" id="IPR036390">
    <property type="entry name" value="WH_DNA-bd_sf"/>
</dbReference>
<organism evidence="1">
    <name type="scientific">marine sediment metagenome</name>
    <dbReference type="NCBI Taxonomy" id="412755"/>
    <lineage>
        <taxon>unclassified sequences</taxon>
        <taxon>metagenomes</taxon>
        <taxon>ecological metagenomes</taxon>
    </lineage>
</organism>
<gene>
    <name evidence="1" type="ORF">S01H4_02173</name>
</gene>
<dbReference type="InterPro" id="IPR036388">
    <property type="entry name" value="WH-like_DNA-bd_sf"/>
</dbReference>
<reference evidence="1" key="1">
    <citation type="journal article" date="2014" name="Front. Microbiol.">
        <title>High frequency of phylogenetically diverse reductive dehalogenase-homologous genes in deep subseafloor sedimentary metagenomes.</title>
        <authorList>
            <person name="Kawai M."/>
            <person name="Futagami T."/>
            <person name="Toyoda A."/>
            <person name="Takaki Y."/>
            <person name="Nishi S."/>
            <person name="Hori S."/>
            <person name="Arai W."/>
            <person name="Tsubouchi T."/>
            <person name="Morono Y."/>
            <person name="Uchiyama I."/>
            <person name="Ito T."/>
            <person name="Fujiyama A."/>
            <person name="Inagaki F."/>
            <person name="Takami H."/>
        </authorList>
    </citation>
    <scope>NUCLEOTIDE SEQUENCE</scope>
    <source>
        <strain evidence="1">Expedition CK06-06</strain>
    </source>
</reference>
<dbReference type="SUPFAM" id="SSF46785">
    <property type="entry name" value="Winged helix' DNA-binding domain"/>
    <property type="match status" value="1"/>
</dbReference>
<dbReference type="InterPro" id="IPR025855">
    <property type="entry name" value="Replic_Relax"/>
</dbReference>
<proteinExistence type="predicted"/>
<dbReference type="Gene3D" id="1.10.10.10">
    <property type="entry name" value="Winged helix-like DNA-binding domain superfamily/Winged helix DNA-binding domain"/>
    <property type="match status" value="1"/>
</dbReference>
<evidence type="ECO:0000313" key="1">
    <source>
        <dbReference type="EMBL" id="GAG72570.1"/>
    </source>
</evidence>
<protein>
    <submittedName>
        <fullName evidence="1">Uncharacterized protein</fullName>
    </submittedName>
</protein>
<accession>X0ZS27</accession>